<keyword evidence="1" id="KW-0472">Membrane</keyword>
<keyword evidence="1" id="KW-1133">Transmembrane helix</keyword>
<dbReference type="EMBL" id="VSSQ01000088">
    <property type="protein sequence ID" value="MPL75393.1"/>
    <property type="molecule type" value="Genomic_DNA"/>
</dbReference>
<protein>
    <recommendedName>
        <fullName evidence="3">DUF2085 domain-containing protein</fullName>
    </recommendedName>
</protein>
<gene>
    <name evidence="2" type="ORF">SDC9_21217</name>
</gene>
<dbReference type="Pfam" id="PF09858">
    <property type="entry name" value="DUF2085"/>
    <property type="match status" value="1"/>
</dbReference>
<dbReference type="AlphaFoldDB" id="A0A644U969"/>
<sequence length="114" mass="13252">MEYKDFLKYFCHRKPERTFNYKGHYFPVCARCTGIYITMLIFLILTWKTKFNTIISALIGIILILPMFLDGTTQLIGMRESNNKLRFITGLIGGIGLVILAKFISFFIISFIRP</sequence>
<accession>A0A644U969</accession>
<feature type="transmembrane region" description="Helical" evidence="1">
    <location>
        <begin position="90"/>
        <end position="112"/>
    </location>
</feature>
<evidence type="ECO:0008006" key="3">
    <source>
        <dbReference type="Google" id="ProtNLM"/>
    </source>
</evidence>
<organism evidence="2">
    <name type="scientific">bioreactor metagenome</name>
    <dbReference type="NCBI Taxonomy" id="1076179"/>
    <lineage>
        <taxon>unclassified sequences</taxon>
        <taxon>metagenomes</taxon>
        <taxon>ecological metagenomes</taxon>
    </lineage>
</organism>
<keyword evidence="1" id="KW-0812">Transmembrane</keyword>
<dbReference type="InterPro" id="IPR019206">
    <property type="entry name" value="DUF2085_TM"/>
</dbReference>
<evidence type="ECO:0000313" key="2">
    <source>
        <dbReference type="EMBL" id="MPL75393.1"/>
    </source>
</evidence>
<evidence type="ECO:0000256" key="1">
    <source>
        <dbReference type="SAM" id="Phobius"/>
    </source>
</evidence>
<feature type="transmembrane region" description="Helical" evidence="1">
    <location>
        <begin position="23"/>
        <end position="45"/>
    </location>
</feature>
<comment type="caution">
    <text evidence="2">The sequence shown here is derived from an EMBL/GenBank/DDBJ whole genome shotgun (WGS) entry which is preliminary data.</text>
</comment>
<proteinExistence type="predicted"/>
<feature type="transmembrane region" description="Helical" evidence="1">
    <location>
        <begin position="51"/>
        <end position="69"/>
    </location>
</feature>
<name>A0A644U969_9ZZZZ</name>
<reference evidence="2" key="1">
    <citation type="submission" date="2019-08" db="EMBL/GenBank/DDBJ databases">
        <authorList>
            <person name="Kucharzyk K."/>
            <person name="Murdoch R.W."/>
            <person name="Higgins S."/>
            <person name="Loffler F."/>
        </authorList>
    </citation>
    <scope>NUCLEOTIDE SEQUENCE</scope>
</reference>